<dbReference type="PATRIC" id="fig|1348657.5.peg.215"/>
<dbReference type="InterPro" id="IPR007375">
    <property type="entry name" value="SoxG"/>
</dbReference>
<organism evidence="1 2">
    <name type="scientific">Thauera terpenica 58Eu</name>
    <dbReference type="NCBI Taxonomy" id="1348657"/>
    <lineage>
        <taxon>Bacteria</taxon>
        <taxon>Pseudomonadati</taxon>
        <taxon>Pseudomonadota</taxon>
        <taxon>Betaproteobacteria</taxon>
        <taxon>Rhodocyclales</taxon>
        <taxon>Zoogloeaceae</taxon>
        <taxon>Thauera</taxon>
    </lineage>
</organism>
<dbReference type="STRING" id="1348657.M622_01080"/>
<protein>
    <recommendedName>
        <fullName evidence="3">Sarcosine oxidase subunit gamma</fullName>
    </recommendedName>
</protein>
<name>S9ZV20_9RHOO</name>
<dbReference type="NCBIfam" id="TIGR01375">
    <property type="entry name" value="soxG"/>
    <property type="match status" value="1"/>
</dbReference>
<evidence type="ECO:0000313" key="2">
    <source>
        <dbReference type="Proteomes" id="UP000015455"/>
    </source>
</evidence>
<dbReference type="InterPro" id="IPR027266">
    <property type="entry name" value="TrmE/GcvT-like"/>
</dbReference>
<dbReference type="EMBL" id="ATJV01000001">
    <property type="protein sequence ID" value="EPZ17392.1"/>
    <property type="molecule type" value="Genomic_DNA"/>
</dbReference>
<dbReference type="SUPFAM" id="SSF103025">
    <property type="entry name" value="Folate-binding domain"/>
    <property type="match status" value="1"/>
</dbReference>
<dbReference type="RefSeq" id="WP_021247678.1">
    <property type="nucleotide sequence ID" value="NZ_ATJV01000001.1"/>
</dbReference>
<dbReference type="Proteomes" id="UP000015455">
    <property type="component" value="Unassembled WGS sequence"/>
</dbReference>
<dbReference type="Pfam" id="PF04268">
    <property type="entry name" value="SoxG"/>
    <property type="match status" value="1"/>
</dbReference>
<accession>S9ZV20</accession>
<keyword evidence="2" id="KW-1185">Reference proteome</keyword>
<reference evidence="1 2" key="1">
    <citation type="submission" date="2013-06" db="EMBL/GenBank/DDBJ databases">
        <title>Draft genome sequence of Thauera terpenica.</title>
        <authorList>
            <person name="Liu B."/>
            <person name="Frostegard A.H."/>
            <person name="Shapleigh J.P."/>
        </authorList>
    </citation>
    <scope>NUCLEOTIDE SEQUENCE [LARGE SCALE GENOMIC DNA]</scope>
    <source>
        <strain evidence="1 2">58Eu</strain>
    </source>
</reference>
<comment type="caution">
    <text evidence="1">The sequence shown here is derived from an EMBL/GenBank/DDBJ whole genome shotgun (WGS) entry which is preliminary data.</text>
</comment>
<dbReference type="eggNOG" id="COG4583">
    <property type="taxonomic scope" value="Bacteria"/>
</dbReference>
<dbReference type="AlphaFoldDB" id="S9ZV20"/>
<dbReference type="OrthoDB" id="9814782at2"/>
<dbReference type="Gene3D" id="3.30.70.1520">
    <property type="entry name" value="Heterotetrameric sarcosine oxidase"/>
    <property type="match status" value="1"/>
</dbReference>
<dbReference type="GO" id="GO:0008115">
    <property type="term" value="F:sarcosine oxidase activity"/>
    <property type="evidence" value="ECO:0007669"/>
    <property type="project" value="InterPro"/>
</dbReference>
<evidence type="ECO:0000313" key="1">
    <source>
        <dbReference type="EMBL" id="EPZ17392.1"/>
    </source>
</evidence>
<proteinExistence type="predicted"/>
<evidence type="ECO:0008006" key="3">
    <source>
        <dbReference type="Google" id="ProtNLM"/>
    </source>
</evidence>
<dbReference type="GO" id="GO:1901053">
    <property type="term" value="P:sarcosine catabolic process"/>
    <property type="evidence" value="ECO:0007669"/>
    <property type="project" value="InterPro"/>
</dbReference>
<dbReference type="InterPro" id="IPR006280">
    <property type="entry name" value="SoxG_het"/>
</dbReference>
<dbReference type="Gene3D" id="3.30.1360.120">
    <property type="entry name" value="Probable tRNA modification gtpase trme, domain 1"/>
    <property type="match status" value="1"/>
</dbReference>
<sequence length="212" mass="22859">MSDVATFNAHPAVAVQAESPLAISRITVATLTSAQGAGVCVREHALLGHLILRGRAADEGFRAGVEVALGLPLPLKMGPVSRDAERGVSVQWMSPDEWLIVVPQGEDYATEARLREALSGHYAVMQVSGAQTVLELSGPSALAVLMKSAGYDFHPRNFPVGKGVSTTLAKSTAVIRRVGEAQWELIIRRSFADYLYRWLLDASEEYGVFVAR</sequence>
<gene>
    <name evidence="1" type="ORF">M622_01080</name>
</gene>